<name>M0BFA8_9EURY</name>
<protein>
    <recommendedName>
        <fullName evidence="3">DUF8108 domain-containing protein</fullName>
    </recommendedName>
</protein>
<sequence>MSSDESGAVRMADGISEVLYTIAGVTLLGLGGFFAVSSLASLADGPFASVLGLGLAFVLLAFGVFLTPAVRRRLARRHGLGQFGTVRSVDHRAFDRSDGSPERCVHCDEPTDRGLIRRYRDEYAVAGIPVYTRDIGYNHYCPDCARSGPLSTGFTGGRTDQLASQPPVSDTQTASDPDAPRTDDELEHADRNDPERSTEEIGQR</sequence>
<keyword evidence="2" id="KW-0812">Transmembrane</keyword>
<comment type="caution">
    <text evidence="4">The sequence shown here is derived from an EMBL/GenBank/DDBJ whole genome shotgun (WGS) entry which is preliminary data.</text>
</comment>
<dbReference type="AlphaFoldDB" id="M0BFA8"/>
<evidence type="ECO:0000259" key="3">
    <source>
        <dbReference type="Pfam" id="PF26413"/>
    </source>
</evidence>
<gene>
    <name evidence="4" type="ORF">C479_13458</name>
</gene>
<dbReference type="Proteomes" id="UP000011560">
    <property type="component" value="Unassembled WGS sequence"/>
</dbReference>
<reference evidence="4 5" key="1">
    <citation type="journal article" date="2014" name="PLoS Genet.">
        <title>Phylogenetically driven sequencing of extremely halophilic archaea reveals strategies for static and dynamic osmo-response.</title>
        <authorList>
            <person name="Becker E.A."/>
            <person name="Seitzer P.M."/>
            <person name="Tritt A."/>
            <person name="Larsen D."/>
            <person name="Krusor M."/>
            <person name="Yao A.I."/>
            <person name="Wu D."/>
            <person name="Madern D."/>
            <person name="Eisen J.A."/>
            <person name="Darling A.E."/>
            <person name="Facciotti M.T."/>
        </authorList>
    </citation>
    <scope>NUCLEOTIDE SEQUENCE [LARGE SCALE GENOMIC DNA]</scope>
    <source>
        <strain evidence="4 5">JCM 14624</strain>
    </source>
</reference>
<dbReference type="InterPro" id="IPR058421">
    <property type="entry name" value="DUF8108_C"/>
</dbReference>
<feature type="transmembrane region" description="Helical" evidence="2">
    <location>
        <begin position="18"/>
        <end position="40"/>
    </location>
</feature>
<feature type="compositionally biased region" description="Polar residues" evidence="1">
    <location>
        <begin position="161"/>
        <end position="175"/>
    </location>
</feature>
<feature type="compositionally biased region" description="Basic and acidic residues" evidence="1">
    <location>
        <begin position="178"/>
        <end position="204"/>
    </location>
</feature>
<feature type="transmembrane region" description="Helical" evidence="2">
    <location>
        <begin position="46"/>
        <end position="67"/>
    </location>
</feature>
<proteinExistence type="predicted"/>
<dbReference type="Pfam" id="PF26413">
    <property type="entry name" value="DUF8108"/>
    <property type="match status" value="1"/>
</dbReference>
<dbReference type="RefSeq" id="WP_007703572.1">
    <property type="nucleotide sequence ID" value="NZ_AOIQ01000021.1"/>
</dbReference>
<organism evidence="4 5">
    <name type="scientific">Halovivax asiaticus JCM 14624</name>
    <dbReference type="NCBI Taxonomy" id="1227490"/>
    <lineage>
        <taxon>Archaea</taxon>
        <taxon>Methanobacteriati</taxon>
        <taxon>Methanobacteriota</taxon>
        <taxon>Stenosarchaea group</taxon>
        <taxon>Halobacteria</taxon>
        <taxon>Halobacteriales</taxon>
        <taxon>Natrialbaceae</taxon>
        <taxon>Halovivax</taxon>
    </lineage>
</organism>
<keyword evidence="5" id="KW-1185">Reference proteome</keyword>
<dbReference type="STRING" id="1227490.C479_13458"/>
<evidence type="ECO:0000313" key="4">
    <source>
        <dbReference type="EMBL" id="ELZ08349.1"/>
    </source>
</evidence>
<evidence type="ECO:0000256" key="2">
    <source>
        <dbReference type="SAM" id="Phobius"/>
    </source>
</evidence>
<keyword evidence="2" id="KW-1133">Transmembrane helix</keyword>
<evidence type="ECO:0000313" key="5">
    <source>
        <dbReference type="Proteomes" id="UP000011560"/>
    </source>
</evidence>
<dbReference type="OrthoDB" id="53394at2157"/>
<evidence type="ECO:0000256" key="1">
    <source>
        <dbReference type="SAM" id="MobiDB-lite"/>
    </source>
</evidence>
<dbReference type="EMBL" id="AOIQ01000021">
    <property type="protein sequence ID" value="ELZ08349.1"/>
    <property type="molecule type" value="Genomic_DNA"/>
</dbReference>
<accession>M0BFA8</accession>
<keyword evidence="2" id="KW-0472">Membrane</keyword>
<feature type="region of interest" description="Disordered" evidence="1">
    <location>
        <begin position="155"/>
        <end position="204"/>
    </location>
</feature>
<feature type="domain" description="DUF8108" evidence="3">
    <location>
        <begin position="76"/>
        <end position="146"/>
    </location>
</feature>